<dbReference type="InterPro" id="IPR051678">
    <property type="entry name" value="AGP_Transferase"/>
</dbReference>
<name>A0ABW0LD55_9BACI</name>
<dbReference type="RefSeq" id="WP_382347357.1">
    <property type="nucleotide sequence ID" value="NZ_JBHSMC010000001.1"/>
</dbReference>
<feature type="domain" description="Protein kinase" evidence="1">
    <location>
        <begin position="26"/>
        <end position="317"/>
    </location>
</feature>
<evidence type="ECO:0000259" key="1">
    <source>
        <dbReference type="PROSITE" id="PS50011"/>
    </source>
</evidence>
<dbReference type="PANTHER" id="PTHR21310">
    <property type="entry name" value="AMINOGLYCOSIDE PHOSPHOTRANSFERASE-RELATED-RELATED"/>
    <property type="match status" value="1"/>
</dbReference>
<dbReference type="InterPro" id="IPR002575">
    <property type="entry name" value="Aminoglycoside_PTrfase"/>
</dbReference>
<gene>
    <name evidence="2" type="ORF">ACFPM4_02500</name>
</gene>
<evidence type="ECO:0000313" key="2">
    <source>
        <dbReference type="EMBL" id="MFC5463620.1"/>
    </source>
</evidence>
<dbReference type="Pfam" id="PF01636">
    <property type="entry name" value="APH"/>
    <property type="match status" value="1"/>
</dbReference>
<dbReference type="Proteomes" id="UP001596147">
    <property type="component" value="Unassembled WGS sequence"/>
</dbReference>
<dbReference type="PROSITE" id="PS50011">
    <property type="entry name" value="PROTEIN_KINASE_DOM"/>
    <property type="match status" value="1"/>
</dbReference>
<dbReference type="CDD" id="cd05120">
    <property type="entry name" value="APH_ChoK_like"/>
    <property type="match status" value="1"/>
</dbReference>
<sequence length="317" mass="36553">MSSITKIKLSQDDINKITKKAFNQNILSLKELTGGFYNSAYDILLEDGLQMVLKVAPNRDIKVLRCERNIMRTEVEVLQLIRSCTNVPVPDVLYVDQEYKYFFMEYIQGTPLDELHPHLNSEQFYTISKQLGTYTKQINSITSDVFGQTFSKQQRYNTWSAAYIAMIEEIILDANDAKINLPISAEELKNIVVDKSPILDTIGTPRLVHRDLWWGNIFIDSETLTITGITDFERSLFGDPLMDIVFGFAKDNEGFKKGLGRNSAFSKDEECLLSLYQIYFVLLIILEGHYRQLKDNEQNEQHAQQVLIEEIQKLKNL</sequence>
<dbReference type="InterPro" id="IPR000719">
    <property type="entry name" value="Prot_kinase_dom"/>
</dbReference>
<dbReference type="EMBL" id="JBHSMC010000001">
    <property type="protein sequence ID" value="MFC5463620.1"/>
    <property type="molecule type" value="Genomic_DNA"/>
</dbReference>
<evidence type="ECO:0000313" key="3">
    <source>
        <dbReference type="Proteomes" id="UP001596147"/>
    </source>
</evidence>
<proteinExistence type="predicted"/>
<accession>A0ABW0LD55</accession>
<protein>
    <submittedName>
        <fullName evidence="2">Phosphotransferase family protein</fullName>
    </submittedName>
</protein>
<dbReference type="PANTHER" id="PTHR21310:SF15">
    <property type="entry name" value="AMINOGLYCOSIDE PHOSPHOTRANSFERASE DOMAIN-CONTAINING PROTEIN"/>
    <property type="match status" value="1"/>
</dbReference>
<keyword evidence="3" id="KW-1185">Reference proteome</keyword>
<dbReference type="InterPro" id="IPR011009">
    <property type="entry name" value="Kinase-like_dom_sf"/>
</dbReference>
<dbReference type="Gene3D" id="3.30.200.20">
    <property type="entry name" value="Phosphorylase Kinase, domain 1"/>
    <property type="match status" value="1"/>
</dbReference>
<dbReference type="SUPFAM" id="SSF56112">
    <property type="entry name" value="Protein kinase-like (PK-like)"/>
    <property type="match status" value="1"/>
</dbReference>
<reference evidence="3" key="1">
    <citation type="journal article" date="2019" name="Int. J. Syst. Evol. Microbiol.">
        <title>The Global Catalogue of Microorganisms (GCM) 10K type strain sequencing project: providing services to taxonomists for standard genome sequencing and annotation.</title>
        <authorList>
            <consortium name="The Broad Institute Genomics Platform"/>
            <consortium name="The Broad Institute Genome Sequencing Center for Infectious Disease"/>
            <person name="Wu L."/>
            <person name="Ma J."/>
        </authorList>
    </citation>
    <scope>NUCLEOTIDE SEQUENCE [LARGE SCALE GENOMIC DNA]</scope>
    <source>
        <strain evidence="3">CGMCC 1.12237</strain>
    </source>
</reference>
<dbReference type="Gene3D" id="3.90.1200.10">
    <property type="match status" value="1"/>
</dbReference>
<organism evidence="2 3">
    <name type="scientific">Lederbergia graminis</name>
    <dbReference type="NCBI Taxonomy" id="735518"/>
    <lineage>
        <taxon>Bacteria</taxon>
        <taxon>Bacillati</taxon>
        <taxon>Bacillota</taxon>
        <taxon>Bacilli</taxon>
        <taxon>Bacillales</taxon>
        <taxon>Bacillaceae</taxon>
        <taxon>Lederbergia</taxon>
    </lineage>
</organism>
<comment type="caution">
    <text evidence="2">The sequence shown here is derived from an EMBL/GenBank/DDBJ whole genome shotgun (WGS) entry which is preliminary data.</text>
</comment>